<dbReference type="InterPro" id="IPR013207">
    <property type="entry name" value="LGFP"/>
</dbReference>
<evidence type="ECO:0000256" key="1">
    <source>
        <dbReference type="SAM" id="MobiDB-lite"/>
    </source>
</evidence>
<organism evidence="2 3">
    <name type="scientific">Nocardia fluminea</name>
    <dbReference type="NCBI Taxonomy" id="134984"/>
    <lineage>
        <taxon>Bacteria</taxon>
        <taxon>Bacillati</taxon>
        <taxon>Actinomycetota</taxon>
        <taxon>Actinomycetes</taxon>
        <taxon>Mycobacteriales</taxon>
        <taxon>Nocardiaceae</taxon>
        <taxon>Nocardia</taxon>
    </lineage>
</organism>
<feature type="compositionally biased region" description="Pro residues" evidence="1">
    <location>
        <begin position="343"/>
        <end position="353"/>
    </location>
</feature>
<gene>
    <name evidence="2" type="ORF">ATK86_5524</name>
</gene>
<reference evidence="2 3" key="1">
    <citation type="submission" date="2017-12" db="EMBL/GenBank/DDBJ databases">
        <title>Sequencing the genomes of 1000 Actinobacteria strains.</title>
        <authorList>
            <person name="Klenk H.-P."/>
        </authorList>
    </citation>
    <scope>NUCLEOTIDE SEQUENCE [LARGE SCALE GENOMIC DNA]</scope>
    <source>
        <strain evidence="2 3">DSM 44489</strain>
    </source>
</reference>
<proteinExistence type="predicted"/>
<accession>A0A2N3VHG4</accession>
<feature type="region of interest" description="Disordered" evidence="1">
    <location>
        <begin position="1"/>
        <end position="39"/>
    </location>
</feature>
<evidence type="ECO:0000313" key="2">
    <source>
        <dbReference type="EMBL" id="PKV81077.1"/>
    </source>
</evidence>
<dbReference type="AlphaFoldDB" id="A0A2N3VHG4"/>
<sequence>MDRTWAPTENPSATVVPGKMRSDREEVPGGFSKADADKAETMEARTRSQTTAFAAPGCQVYWPSPYEVCGAIKDKYNSLGGPNSFLLWPTSNEILNPDGVGAHSTFTNGPIYWSSWGGAHPVANHFFAAWQRHGWEAGYLGYPLTDEIPAANGGLRQEFDGAGIYWHLNEAYAIGGAIRDKWNIVGAEGGPLGYPSSDELSVAKYNGRYNNFENGTVTWSGQTGSLLLYGAIRDRWAQLGREDGALGYPLADEQAAGIAHFADFENKSTIWWTALTGAHDVPEFVIAPWRTAGAQDGDLGYPVTGPLTPAQNTAGITLQQVFQNGIVSLIGAERALIGTYDPTPDPFPEPDPPQQTQRAPQANTWPPPDVPSDYPTDEVVGGATNPAHPDYGEMQIRQGFYSGAWGLGFGQDKAEHKHQLRLVESIEFLLESRFYGPRSDPLLPGTDFWGRAMDLFCHTGWGGQECEEQQYRIAHAIYDPTNYETYHEAPGPFEPIGLVTAYCGGGNTPLSGTAICDSWVDSAFMNPVN</sequence>
<dbReference type="EMBL" id="PJMW01000002">
    <property type="protein sequence ID" value="PKV81077.1"/>
    <property type="molecule type" value="Genomic_DNA"/>
</dbReference>
<protein>
    <submittedName>
        <fullName evidence="2">LGFP repeat-containing protein</fullName>
    </submittedName>
</protein>
<feature type="region of interest" description="Disordered" evidence="1">
    <location>
        <begin position="338"/>
        <end position="389"/>
    </location>
</feature>
<dbReference type="Pfam" id="PF08310">
    <property type="entry name" value="LGFP"/>
    <property type="match status" value="4"/>
</dbReference>
<comment type="caution">
    <text evidence="2">The sequence shown here is derived from an EMBL/GenBank/DDBJ whole genome shotgun (WGS) entry which is preliminary data.</text>
</comment>
<dbReference type="Proteomes" id="UP000233766">
    <property type="component" value="Unassembled WGS sequence"/>
</dbReference>
<evidence type="ECO:0000313" key="3">
    <source>
        <dbReference type="Proteomes" id="UP000233766"/>
    </source>
</evidence>
<name>A0A2N3VHG4_9NOCA</name>
<keyword evidence="3" id="KW-1185">Reference proteome</keyword>